<feature type="non-terminal residue" evidence="1">
    <location>
        <position position="41"/>
    </location>
</feature>
<organism evidence="1">
    <name type="scientific">marine sediment metagenome</name>
    <dbReference type="NCBI Taxonomy" id="412755"/>
    <lineage>
        <taxon>unclassified sequences</taxon>
        <taxon>metagenomes</taxon>
        <taxon>ecological metagenomes</taxon>
    </lineage>
</organism>
<dbReference type="InterPro" id="IPR007337">
    <property type="entry name" value="RelB/DinJ"/>
</dbReference>
<proteinExistence type="predicted"/>
<evidence type="ECO:0000313" key="1">
    <source>
        <dbReference type="EMBL" id="KKL55729.1"/>
    </source>
</evidence>
<dbReference type="Pfam" id="PF04221">
    <property type="entry name" value="RelB"/>
    <property type="match status" value="1"/>
</dbReference>
<protein>
    <recommendedName>
        <fullName evidence="2">RelB/DinJ family addiction module antitoxin</fullName>
    </recommendedName>
</protein>
<comment type="caution">
    <text evidence="1">The sequence shown here is derived from an EMBL/GenBank/DDBJ whole genome shotgun (WGS) entry which is preliminary data.</text>
</comment>
<evidence type="ECO:0008006" key="2">
    <source>
        <dbReference type="Google" id="ProtNLM"/>
    </source>
</evidence>
<dbReference type="EMBL" id="LAZR01030737">
    <property type="protein sequence ID" value="KKL55729.1"/>
    <property type="molecule type" value="Genomic_DNA"/>
</dbReference>
<dbReference type="Gene3D" id="1.10.1220.10">
    <property type="entry name" value="Met repressor-like"/>
    <property type="match status" value="1"/>
</dbReference>
<gene>
    <name evidence="1" type="ORF">LCGC14_2252520</name>
</gene>
<accession>A0A0F9D2G3</accession>
<dbReference type="GO" id="GO:0006355">
    <property type="term" value="P:regulation of DNA-templated transcription"/>
    <property type="evidence" value="ECO:0007669"/>
    <property type="project" value="InterPro"/>
</dbReference>
<dbReference type="AlphaFoldDB" id="A0A0F9D2G3"/>
<reference evidence="1" key="1">
    <citation type="journal article" date="2015" name="Nature">
        <title>Complex archaea that bridge the gap between prokaryotes and eukaryotes.</title>
        <authorList>
            <person name="Spang A."/>
            <person name="Saw J.H."/>
            <person name="Jorgensen S.L."/>
            <person name="Zaremba-Niedzwiedzka K."/>
            <person name="Martijn J."/>
            <person name="Lind A.E."/>
            <person name="van Eijk R."/>
            <person name="Schleper C."/>
            <person name="Guy L."/>
            <person name="Ettema T.J."/>
        </authorList>
    </citation>
    <scope>NUCLEOTIDE SEQUENCE</scope>
</reference>
<name>A0A0F9D2G3_9ZZZZ</name>
<dbReference type="InterPro" id="IPR013321">
    <property type="entry name" value="Arc_rbn_hlx_hlx"/>
</dbReference>
<sequence>MEKSATVHARIEPKTKKKAEGVLKKLGMSPTEAIRLFYNQI</sequence>